<evidence type="ECO:0008006" key="3">
    <source>
        <dbReference type="Google" id="ProtNLM"/>
    </source>
</evidence>
<dbReference type="AlphaFoldDB" id="A0A7T2YXH9"/>
<name>A0A7T2YXH9_9BURK</name>
<evidence type="ECO:0000313" key="1">
    <source>
        <dbReference type="EMBL" id="QPS83530.1"/>
    </source>
</evidence>
<sequence>MKERPILFSAPMVLALLAGTKTQTRRVAKEFAGRDDLDKILRRFPNQNGCPYGVPGDRLWVRESWAPNSGSAGGFLYRADHGSASSYHRIDLKTGVWTHAASRWRPSIHMPRSASRITLEITGVRVERLQDISDPDALAEGCSHNDMLHGDRLASVYARLWEKINGPGSWAKNPYVWVVEFKRVQQASSGRPLHLEGTPCNE</sequence>
<dbReference type="Proteomes" id="UP000595064">
    <property type="component" value="Chromosome"/>
</dbReference>
<organism evidence="1 2">
    <name type="scientific">Delftia lacustris</name>
    <dbReference type="NCBI Taxonomy" id="558537"/>
    <lineage>
        <taxon>Bacteria</taxon>
        <taxon>Pseudomonadati</taxon>
        <taxon>Pseudomonadota</taxon>
        <taxon>Betaproteobacteria</taxon>
        <taxon>Burkholderiales</taxon>
        <taxon>Comamonadaceae</taxon>
        <taxon>Delftia</taxon>
    </lineage>
</organism>
<evidence type="ECO:0000313" key="2">
    <source>
        <dbReference type="Proteomes" id="UP000595064"/>
    </source>
</evidence>
<dbReference type="EMBL" id="CP065748">
    <property type="protein sequence ID" value="QPS83530.1"/>
    <property type="molecule type" value="Genomic_DNA"/>
</dbReference>
<dbReference type="KEGG" id="dla:I6G47_10875"/>
<dbReference type="RefSeq" id="WP_016454445.1">
    <property type="nucleotide sequence ID" value="NZ_CP065748.1"/>
</dbReference>
<proteinExistence type="predicted"/>
<reference evidence="1 2" key="1">
    <citation type="submission" date="2020-12" db="EMBL/GenBank/DDBJ databases">
        <title>FDA dAtabase for Regulatory Grade micrObial Sequences (FDA-ARGOS): Supporting development and validation of Infectious Disease Dx tests.</title>
        <authorList>
            <person name="Sproer C."/>
            <person name="Gronow S."/>
            <person name="Severitt S."/>
            <person name="Schroder I."/>
            <person name="Tallon L."/>
            <person name="Sadzewicz L."/>
            <person name="Zhao X."/>
            <person name="Boylan J."/>
            <person name="Ott S."/>
            <person name="Bowen H."/>
            <person name="Vavikolanu K."/>
            <person name="Mehta A."/>
            <person name="Aluvathingal J."/>
            <person name="Nadendla S."/>
            <person name="Lowell S."/>
            <person name="Myers T."/>
            <person name="Yan Y."/>
            <person name="Sichtig H."/>
        </authorList>
    </citation>
    <scope>NUCLEOTIDE SEQUENCE [LARGE SCALE GENOMIC DNA]</scope>
    <source>
        <strain evidence="1 2">FDAARGOS_890</strain>
    </source>
</reference>
<gene>
    <name evidence="1" type="ORF">I6G47_10875</name>
</gene>
<keyword evidence="2" id="KW-1185">Reference proteome</keyword>
<protein>
    <recommendedName>
        <fullName evidence="3">ASCH domain-containing protein</fullName>
    </recommendedName>
</protein>
<accession>A0A7T2YXH9</accession>